<dbReference type="Proteomes" id="UP001169574">
    <property type="component" value="Unassembled WGS sequence"/>
</dbReference>
<dbReference type="AlphaFoldDB" id="A0AAN4EW42"/>
<gene>
    <name evidence="1" type="ORF">P7U51_003518</name>
</gene>
<evidence type="ECO:0008006" key="3">
    <source>
        <dbReference type="Google" id="ProtNLM"/>
    </source>
</evidence>
<proteinExistence type="predicted"/>
<dbReference type="EMBL" id="ABLGCN030000009">
    <property type="protein sequence ID" value="EMM7458972.1"/>
    <property type="molecule type" value="Genomic_DNA"/>
</dbReference>
<comment type="caution">
    <text evidence="1">The sequence shown here is derived from an EMBL/GenBank/DDBJ whole genome shotgun (WGS) entry which is preliminary data.</text>
</comment>
<organism evidence="1 2">
    <name type="scientific">Citrobacter freundii</name>
    <dbReference type="NCBI Taxonomy" id="546"/>
    <lineage>
        <taxon>Bacteria</taxon>
        <taxon>Pseudomonadati</taxon>
        <taxon>Pseudomonadota</taxon>
        <taxon>Gammaproteobacteria</taxon>
        <taxon>Enterobacterales</taxon>
        <taxon>Enterobacteriaceae</taxon>
        <taxon>Citrobacter</taxon>
        <taxon>Citrobacter freundii complex</taxon>
    </lineage>
</organism>
<protein>
    <recommendedName>
        <fullName evidence="3">DUF262 domain-containing protein</fullName>
    </recommendedName>
</protein>
<evidence type="ECO:0000313" key="1">
    <source>
        <dbReference type="EMBL" id="EMM7458972.1"/>
    </source>
</evidence>
<name>A0AAN4EW42_CITFR</name>
<evidence type="ECO:0000313" key="2">
    <source>
        <dbReference type="Proteomes" id="UP001169574"/>
    </source>
</evidence>
<reference evidence="1" key="1">
    <citation type="submission" date="2024-02" db="EMBL/GenBank/DDBJ databases">
        <authorList>
            <consortium name="Clinical and Environmental Microbiology Branch: Whole genome sequencing antimicrobial resistance pathogens in the healthcare setting"/>
        </authorList>
    </citation>
    <scope>NUCLEOTIDE SEQUENCE</scope>
    <source>
        <strain evidence="1">Whole organism</strain>
    </source>
</reference>
<accession>A0AAN4EW42</accession>
<sequence>MTMNKYVLEDQRVNCLSVIHTPTLREYLDFANEAYKNKGGINGQRAPLKTKTAQTIRERMVDDIIGGAVLPPIVIGVIIDEKLYDEIKSIKDDFSFEEVRKKFDTASLSIIDGMQRTTALLSAVQSSVDLYSKTIRVEYWLSTSMNSLIYRMLVLNTGQVPWDIKRQLDTIYEPIINDLHDAIPNLDIQLIGQSVRRTQPGQYQSSKLIEYFLCFSSRKTDVDLKEKVSEDFARMDAIESTSDNDFLNRFKIVIKLMVDLDHEFSRFRDDNQQGRIKSGKDIFTSIPAGAGFVAAAATYIYGPPGFKSSKVDCDAATEELKSKVESLISKLKSSDDQELGMFLQFAHLNEKLSTRSSKIGQYERDFFFKAFEACFKYIDRLETLEPCWQAK</sequence>